<feature type="compositionally biased region" description="Polar residues" evidence="7">
    <location>
        <begin position="1424"/>
        <end position="1434"/>
    </location>
</feature>
<feature type="region of interest" description="Disordered" evidence="7">
    <location>
        <begin position="1525"/>
        <end position="1585"/>
    </location>
</feature>
<feature type="compositionally biased region" description="Low complexity" evidence="7">
    <location>
        <begin position="490"/>
        <end position="502"/>
    </location>
</feature>
<feature type="compositionally biased region" description="Polar residues" evidence="7">
    <location>
        <begin position="2436"/>
        <end position="2449"/>
    </location>
</feature>
<feature type="region of interest" description="Disordered" evidence="7">
    <location>
        <begin position="253"/>
        <end position="343"/>
    </location>
</feature>
<evidence type="ECO:0000256" key="3">
    <source>
        <dbReference type="ARBA" id="ARBA00022448"/>
    </source>
</evidence>
<feature type="region of interest" description="Disordered" evidence="7">
    <location>
        <begin position="2388"/>
        <end position="2728"/>
    </location>
</feature>
<dbReference type="Pfam" id="PF12932">
    <property type="entry name" value="Sec16"/>
    <property type="match status" value="1"/>
</dbReference>
<feature type="region of interest" description="Disordered" evidence="7">
    <location>
        <begin position="467"/>
        <end position="621"/>
    </location>
</feature>
<feature type="compositionally biased region" description="Polar residues" evidence="7">
    <location>
        <begin position="671"/>
        <end position="680"/>
    </location>
</feature>
<feature type="compositionally biased region" description="Low complexity" evidence="7">
    <location>
        <begin position="1724"/>
        <end position="1770"/>
    </location>
</feature>
<comment type="caution">
    <text evidence="10">The sequence shown here is derived from an EMBL/GenBank/DDBJ whole genome shotgun (WGS) entry which is preliminary data.</text>
</comment>
<feature type="compositionally biased region" description="Polar residues" evidence="7">
    <location>
        <begin position="1694"/>
        <end position="1723"/>
    </location>
</feature>
<dbReference type="GO" id="GO:0007030">
    <property type="term" value="P:Golgi organization"/>
    <property type="evidence" value="ECO:0007669"/>
    <property type="project" value="TreeGrafter"/>
</dbReference>
<feature type="compositionally biased region" description="Low complexity" evidence="7">
    <location>
        <begin position="1025"/>
        <end position="1037"/>
    </location>
</feature>
<comment type="subcellular location">
    <subcellularLocation>
        <location evidence="1">Endoplasmic reticulum</location>
    </subcellularLocation>
</comment>
<feature type="compositionally biased region" description="Polar residues" evidence="7">
    <location>
        <begin position="1038"/>
        <end position="1087"/>
    </location>
</feature>
<feature type="compositionally biased region" description="Basic residues" evidence="7">
    <location>
        <begin position="2700"/>
        <end position="2712"/>
    </location>
</feature>
<evidence type="ECO:0000256" key="6">
    <source>
        <dbReference type="RuleBase" id="RU364101"/>
    </source>
</evidence>
<feature type="compositionally biased region" description="Low complexity" evidence="7">
    <location>
        <begin position="2785"/>
        <end position="2816"/>
    </location>
</feature>
<feature type="compositionally biased region" description="Polar residues" evidence="7">
    <location>
        <begin position="1244"/>
        <end position="1266"/>
    </location>
</feature>
<sequence>MTTRPASASGGPTSSSSAASTGWRPPPIGGLGSQRATPPPPPPVVGALSVAGVNRSATTTSVTSETTSVSSGLSVAAPAASSVATAAVNRSKPTQLFSMEDAEELYSDDGWDCDSPSTVLSNPTEEAESQSTTTTITTTTTTTTAAPVLAAAAEAAVEAPDDEFAWGDDEDAFASPVAKTAEPPTQPPPAPLETPSAAAEHAFASVAPAASAFETKVQTVMPPQPAAAPVAVPSSSFSASSTSSAFEVTSFNATQIPPRETKSPLEHAPVEATQMPPPAAIPSTSFSVESAHSTLEAKEFIASQVPPQAAHTQSSVSGELQQENEQWDDDWDQQEKSEVAGESTKIVASTITSVTTVTSSATANVQTDSFANPPVELTSPGGAAGEFWGEGDEEELFDHDDHADEEWDESIKGQTNSFQSLSLNSSGKTTTEPVPAPFPIQDTLSSPPPPPFAPVVETLAKNEEYFPEPTQTEEIKVSNPEKLVDQSQLTSESITATATSESNAPLPLQAEEPAGGLYAIENSQETKPVTSLDAGSSPFSSATAQSTSQDNDPNVFPEAPRSARFLHTPTGTGGPFGRVPSPQGDGNRSFQDDLSSDTVSATHDTEQTTHSIMTFEGGEKNDTYTESSVRWDAGSIHHSGHGHLEANQHEDEGHHNTRQGHSDEEERDSVVSFSGENSFFPSAGRPSSLYGGSQSSFASHRMYQSSVASTDHEGSSIASFGVSSAGATFGGSERVSEGGAFSDGTMSETPSIVDSSNASTAFGTDFPSVSEGQFSAPGTTIGGSDNASDGGFSDGNASETTSMCESVNTNPRFVSEFNSSSGHYATETAERRDGQEPFASTNPGSVTAFDSEPRAAAAMFEGGDDDSSADANPFANASSAFPPSQHVATADTPTVSGFDHPSSTAAQDEGVQSAASLFGATAGDDVPNPFSSFRASPAAPTMGAKPIDEHELPTSDAGDLFGSGPPASRFENSFAQPVQHSYSSSYQTHEQVRYIDRWLNVCFMTNCILWITCQSYNQAGRGGYSDSSSSAFDSTPSEVASSSPFDQPAGSVSSSSLFTNQTPSTSNSADPFASQHNYGSQTPSADSVFSGGGYTGSSSANHNASSHFGGSEQASASAAFGGGYQQTSNNSTTAVNQFGHQANAHAHSASYGGNPSYNQYGQSAATTYSEQSSASASTTHEHFRHQSSASVDAAASSTFGRQESYGQSSDMGTGVSSSNTAASERFGQFSQQSSANSFASGQNRYGNQQLGERSTPGTPDNFSRQSAAEAFASPAQPSYDSQRNSYSSQQFGQRSTPGTPDNYSHHSAAEVFGNASPAQPSYGGQQDYSHRQYGRSASGGFGDHTRSSSSASTDAFFGRSSADFSGERVTAASSGSAYHQSSVQYHAPPSFSRSGSNASSYTEQRSTHIGASAAPSHSSAQSHDLNTSFGSIEDTSFPRYASSSSMNRYGSDTSLQPQRTLHQHQENISRQPPVDANSFFGGGSSVTTAVTASSFFGNTASREPSELQASPPQQIDDFSISREQAVPQFSSPPQQENEQQQLYSTGDSTPHESRNEYVGASPVPAEATPKAEGEPATRANEVAATPSEILQHHESSMAAGLQPVPAEMDATGDAPEIVDPSFASESDANHPQAFDGFAESGPQEFGGHASPDFFSSSSAAPPVTAALQPHEEHLQENYEEEQANNDAAASLQFADTPSPFDQSNTASYNEGSAHATNPSSYINSGVPGAGSASPAGYAQQLQSQHQVQQPQPHQYQQYEQPQQRQQSSHQPHATGAYGYQGVAQSQPQATGYNTTSQHEYGRFTGHGYGTTSTHQTSHSAAVPAVKTSNKYKDPCVAPPSCLASFGFGGNVVTMFPKRKLRLNIAGTGYRNSPRGVSAYVLPKELLYVVTHPDCGYCYSSLHRPSEFENGGNGELRKGPVNVYRMDQLHPRDKEFEQMNMFPGPLMEDVSDEAILEYLDDRLKRSEAPTSVEEVEDENDRLLLGVLRVLVKCNGKLRSDPGTLNPGDPDSPEAQLITLLSESSRRRSGNQPLAFPALRKIKAVTHPDLILKQSNELRELLLVGDRKGAVAAAMTSHMWPEAMLIASFTDKEEYRVRFNYIKHTSDVRVSFTNLLTIFFILNAQRVLRTYLDETYATGDPCRALFMSFADQQEKSVQEPKKLLQTNVQQPAESLLLSGWVSHAQVLLANRTADTNKILTELGDRLWNEVDAVAAAHVCYLLAGIQVEAPMPSSKMALLGGDHRTPKEARFYVSPAAVQRTEVYEWAQKHSKGPAANLMIPFQGYKLIYAMLLADHGKLETAFKYVTSMLTVIKAVTATMKPGTSMYLEGMKNQLTVLDDRLRQHLGQDRIASVAASTSRGGGRKQGKWGLGSALSIMGKIVNRVVEGGDSSAAAPAGPSATTPGDLYANEATPPAASYPSTPSITASSSSPAPSYPQQHVQQTPPTSSHGPSPVPSYPQQHVQQTPPTSSHGPSPVPAASYGHATPPISQGSAPGSSNGYNRTSAAPSYSRSGANGIPPSGPFSGNGRLGPQHQQSGPFSGNGKPAPSGPYSNSGPASRGHGAVPLMRSQHSMEPPGSNHSNHSSSSFNGMLANSTPQYPKQQQQQQQQQQQEQQQQQQPPPSQTSQHSQYSQHAQDVPAARPSPRALQRPAPLDVSGDASAASQPKTLASGLAAEVTASLPPTNVDATTMSGPSSDKGKASPKFKSVKKPARSKTPPPSGSSKSSGWLSGLSSFIATKMNPEAKVAKLGEQMEAYYDEKTKRWVFPGETAAEELAIPSAPPTGPLPGSAPGSSATGAPPAGTNSAPGSISSGPAASNDPLAALMAPPPSHMLMKKDPLAAMMAPPSRPMYGGARRGGSTAQRKPPRPQFAVFKPTAAPAAPAPAPDEQGE</sequence>
<feature type="compositionally biased region" description="Basic and acidic residues" evidence="7">
    <location>
        <begin position="259"/>
        <end position="269"/>
    </location>
</feature>
<feature type="compositionally biased region" description="Low complexity" evidence="7">
    <location>
        <begin position="1"/>
        <end position="22"/>
    </location>
</feature>
<dbReference type="Proteomes" id="UP001165083">
    <property type="component" value="Unassembled WGS sequence"/>
</dbReference>
<feature type="compositionally biased region" description="Polar residues" evidence="7">
    <location>
        <begin position="1163"/>
        <end position="1178"/>
    </location>
</feature>
<evidence type="ECO:0000259" key="8">
    <source>
        <dbReference type="Pfam" id="PF12931"/>
    </source>
</evidence>
<feature type="compositionally biased region" description="Polar residues" evidence="7">
    <location>
        <begin position="770"/>
        <end position="787"/>
    </location>
</feature>
<feature type="compositionally biased region" description="Polar residues" evidence="7">
    <location>
        <begin position="1788"/>
        <end position="1798"/>
    </location>
</feature>
<dbReference type="Gene3D" id="1.25.40.1030">
    <property type="match status" value="1"/>
</dbReference>
<feature type="compositionally biased region" description="Low complexity" evidence="7">
    <location>
        <begin position="1097"/>
        <end position="1107"/>
    </location>
</feature>
<dbReference type="CDD" id="cd09233">
    <property type="entry name" value="ACE1-Sec16-like"/>
    <property type="match status" value="1"/>
</dbReference>
<dbReference type="GO" id="GO:0015031">
    <property type="term" value="P:protein transport"/>
    <property type="evidence" value="ECO:0007669"/>
    <property type="project" value="UniProtKB-KW"/>
</dbReference>
<feature type="compositionally biased region" description="Polar residues" evidence="7">
    <location>
        <begin position="891"/>
        <end position="906"/>
    </location>
</feature>
<protein>
    <recommendedName>
        <fullName evidence="6">Protein transport protein sec16</fullName>
    </recommendedName>
</protein>
<feature type="compositionally biased region" description="Basic and acidic residues" evidence="7">
    <location>
        <begin position="642"/>
        <end position="664"/>
    </location>
</feature>
<feature type="region of interest" description="Disordered" evidence="7">
    <location>
        <begin position="1606"/>
        <end position="1668"/>
    </location>
</feature>
<evidence type="ECO:0000313" key="11">
    <source>
        <dbReference type="Proteomes" id="UP001165083"/>
    </source>
</evidence>
<evidence type="ECO:0000313" key="10">
    <source>
        <dbReference type="EMBL" id="GMF24498.1"/>
    </source>
</evidence>
<feature type="compositionally biased region" description="Polar residues" evidence="7">
    <location>
        <begin position="744"/>
        <end position="762"/>
    </location>
</feature>
<evidence type="ECO:0000256" key="5">
    <source>
        <dbReference type="ARBA" id="ARBA00022892"/>
    </source>
</evidence>
<evidence type="ECO:0000256" key="4">
    <source>
        <dbReference type="ARBA" id="ARBA00022824"/>
    </source>
</evidence>
<feature type="region of interest" description="Disordered" evidence="7">
    <location>
        <begin position="1"/>
        <end position="48"/>
    </location>
</feature>
<reference evidence="10" key="1">
    <citation type="submission" date="2023-04" db="EMBL/GenBank/DDBJ databases">
        <title>Phytophthora lilii NBRC 32176.</title>
        <authorList>
            <person name="Ichikawa N."/>
            <person name="Sato H."/>
            <person name="Tonouchi N."/>
        </authorList>
    </citation>
    <scope>NUCLEOTIDE SEQUENCE</scope>
    <source>
        <strain evidence="10">NBRC 32176</strain>
    </source>
</reference>
<evidence type="ECO:0000256" key="7">
    <source>
        <dbReference type="SAM" id="MobiDB-lite"/>
    </source>
</evidence>
<feature type="compositionally biased region" description="Polar residues" evidence="7">
    <location>
        <begin position="1198"/>
        <end position="1222"/>
    </location>
</feature>
<feature type="region of interest" description="Disordered" evidence="7">
    <location>
        <begin position="1024"/>
        <end position="1123"/>
    </location>
</feature>
<keyword evidence="3 6" id="KW-0813">Transport</keyword>
<feature type="compositionally biased region" description="Low complexity" evidence="7">
    <location>
        <begin position="1227"/>
        <end position="1243"/>
    </location>
</feature>
<feature type="region of interest" description="Disordered" evidence="7">
    <location>
        <begin position="1385"/>
        <end position="1481"/>
    </location>
</feature>
<feature type="compositionally biased region" description="Acidic residues" evidence="7">
    <location>
        <begin position="389"/>
        <end position="408"/>
    </location>
</feature>
<feature type="compositionally biased region" description="Low complexity" evidence="7">
    <location>
        <begin position="1527"/>
        <end position="1541"/>
    </location>
</feature>
<feature type="region of interest" description="Disordered" evidence="7">
    <location>
        <begin position="356"/>
        <end position="455"/>
    </location>
</feature>
<feature type="compositionally biased region" description="Low complexity" evidence="7">
    <location>
        <begin position="1187"/>
        <end position="1197"/>
    </location>
</feature>
<keyword evidence="6" id="KW-0653">Protein transport</keyword>
<keyword evidence="6" id="KW-0472">Membrane</keyword>
<proteinExistence type="inferred from homology"/>
<dbReference type="Pfam" id="PF12931">
    <property type="entry name" value="TPR_Sec16"/>
    <property type="match status" value="1"/>
</dbReference>
<feature type="region of interest" description="Disordered" evidence="7">
    <location>
        <begin position="2772"/>
        <end position="2890"/>
    </location>
</feature>
<comment type="similarity">
    <text evidence="2 6">Belongs to the SEC16 family.</text>
</comment>
<keyword evidence="5 6" id="KW-0931">ER-Golgi transport</keyword>
<feature type="compositionally biased region" description="Polar residues" evidence="7">
    <location>
        <begin position="2456"/>
        <end position="2471"/>
    </location>
</feature>
<keyword evidence="11" id="KW-1185">Reference proteome</keyword>
<feature type="compositionally biased region" description="Low complexity" evidence="7">
    <location>
        <begin position="2594"/>
        <end position="2635"/>
    </location>
</feature>
<dbReference type="GO" id="GO:0016192">
    <property type="term" value="P:vesicle-mediated transport"/>
    <property type="evidence" value="ECO:0007669"/>
    <property type="project" value="UniProtKB-KW"/>
</dbReference>
<feature type="compositionally biased region" description="Polar residues" evidence="7">
    <location>
        <begin position="1391"/>
        <end position="1409"/>
    </location>
</feature>
<dbReference type="PANTHER" id="PTHR13402:SF6">
    <property type="entry name" value="SECRETORY 16, ISOFORM I"/>
    <property type="match status" value="1"/>
</dbReference>
<organism evidence="10 11">
    <name type="scientific">Phytophthora lilii</name>
    <dbReference type="NCBI Taxonomy" id="2077276"/>
    <lineage>
        <taxon>Eukaryota</taxon>
        <taxon>Sar</taxon>
        <taxon>Stramenopiles</taxon>
        <taxon>Oomycota</taxon>
        <taxon>Peronosporomycetes</taxon>
        <taxon>Peronosporales</taxon>
        <taxon>Peronosporaceae</taxon>
        <taxon>Phytophthora</taxon>
    </lineage>
</organism>
<feature type="region of interest" description="Disordered" evidence="7">
    <location>
        <begin position="928"/>
        <end position="970"/>
    </location>
</feature>
<feature type="compositionally biased region" description="Low complexity" evidence="7">
    <location>
        <begin position="2577"/>
        <end position="2586"/>
    </location>
</feature>
<gene>
    <name evidence="10" type="ORF">Plil01_001005700</name>
</gene>
<feature type="compositionally biased region" description="Low complexity" evidence="7">
    <location>
        <begin position="1411"/>
        <end position="1423"/>
    </location>
</feature>
<evidence type="ECO:0000256" key="2">
    <source>
        <dbReference type="ARBA" id="ARBA00005927"/>
    </source>
</evidence>
<dbReference type="GO" id="GO:0070973">
    <property type="term" value="P:protein localization to endoplasmic reticulum exit site"/>
    <property type="evidence" value="ECO:0007669"/>
    <property type="project" value="TreeGrafter"/>
</dbReference>
<dbReference type="OrthoDB" id="8918678at2759"/>
<feature type="compositionally biased region" description="Polar residues" evidence="7">
    <location>
        <begin position="521"/>
        <end position="552"/>
    </location>
</feature>
<accession>A0A9W6U2A9</accession>
<dbReference type="GO" id="GO:0070971">
    <property type="term" value="C:endoplasmic reticulum exit site"/>
    <property type="evidence" value="ECO:0007669"/>
    <property type="project" value="UniProtKB-ARBA"/>
</dbReference>
<feature type="compositionally biased region" description="Low complexity" evidence="7">
    <location>
        <begin position="1649"/>
        <end position="1666"/>
    </location>
</feature>
<feature type="compositionally biased region" description="Low complexity" evidence="7">
    <location>
        <begin position="2388"/>
        <end position="2435"/>
    </location>
</feature>
<feature type="region of interest" description="Disordered" evidence="7">
    <location>
        <begin position="164"/>
        <end position="196"/>
    </location>
</feature>
<dbReference type="InterPro" id="IPR024340">
    <property type="entry name" value="Sec16_CCD"/>
</dbReference>
<feature type="region of interest" description="Disordered" evidence="7">
    <location>
        <begin position="731"/>
        <end position="911"/>
    </location>
</feature>
<feature type="domain" description="Sec16 central conserved" evidence="9">
    <location>
        <begin position="1842"/>
        <end position="1994"/>
    </location>
</feature>
<feature type="region of interest" description="Disordered" evidence="7">
    <location>
        <begin position="56"/>
        <end position="75"/>
    </location>
</feature>
<feature type="region of interest" description="Disordered" evidence="7">
    <location>
        <begin position="1694"/>
        <end position="1775"/>
    </location>
</feature>
<dbReference type="GO" id="GO:0012507">
    <property type="term" value="C:ER to Golgi transport vesicle membrane"/>
    <property type="evidence" value="ECO:0007669"/>
    <property type="project" value="TreeGrafter"/>
</dbReference>
<keyword evidence="4 6" id="KW-0256">Endoplasmic reticulum</keyword>
<feature type="region of interest" description="Disordered" evidence="7">
    <location>
        <begin position="107"/>
        <end position="141"/>
    </location>
</feature>
<feature type="compositionally biased region" description="Polar residues" evidence="7">
    <location>
        <begin position="282"/>
        <end position="293"/>
    </location>
</feature>
<feature type="compositionally biased region" description="Polar residues" evidence="7">
    <location>
        <begin position="2486"/>
        <end position="2512"/>
    </location>
</feature>
<feature type="region of interest" description="Disordered" evidence="7">
    <location>
        <begin position="1163"/>
        <end position="1354"/>
    </location>
</feature>
<feature type="compositionally biased region" description="Polar residues" evidence="7">
    <location>
        <begin position="412"/>
        <end position="432"/>
    </location>
</feature>
<feature type="compositionally biased region" description="Polar residues" evidence="7">
    <location>
        <begin position="2680"/>
        <end position="2694"/>
    </location>
</feature>
<feature type="domain" description="Sec16 Sec23-binding" evidence="8">
    <location>
        <begin position="2056"/>
        <end position="2348"/>
    </location>
</feature>
<feature type="compositionally biased region" description="Polar residues" evidence="7">
    <location>
        <begin position="1275"/>
        <end position="1302"/>
    </location>
</feature>
<dbReference type="EMBL" id="BSXW01000519">
    <property type="protein sequence ID" value="GMF24498.1"/>
    <property type="molecule type" value="Genomic_DNA"/>
</dbReference>
<feature type="compositionally biased region" description="Low complexity" evidence="7">
    <location>
        <begin position="1809"/>
        <end position="1819"/>
    </location>
</feature>
<dbReference type="PANTHER" id="PTHR13402">
    <property type="entry name" value="RGPR-RELATED"/>
    <property type="match status" value="1"/>
</dbReference>
<feature type="compositionally biased region" description="Polar residues" evidence="7">
    <location>
        <begin position="795"/>
        <end position="823"/>
    </location>
</feature>
<feature type="compositionally biased region" description="Low complexity" evidence="7">
    <location>
        <begin position="129"/>
        <end position="141"/>
    </location>
</feature>
<evidence type="ECO:0000256" key="1">
    <source>
        <dbReference type="ARBA" id="ARBA00004240"/>
    </source>
</evidence>
<feature type="compositionally biased region" description="Polar residues" evidence="7">
    <location>
        <begin position="584"/>
        <end position="612"/>
    </location>
</feature>
<dbReference type="InterPro" id="IPR024298">
    <property type="entry name" value="Sec16_Sec23-bd"/>
</dbReference>
<evidence type="ECO:0000259" key="9">
    <source>
        <dbReference type="Pfam" id="PF12932"/>
    </source>
</evidence>
<feature type="region of interest" description="Disordered" evidence="7">
    <location>
        <begin position="633"/>
        <end position="695"/>
    </location>
</feature>
<feature type="region of interest" description="Disordered" evidence="7">
    <location>
        <begin position="1788"/>
        <end position="1821"/>
    </location>
</feature>
<feature type="compositionally biased region" description="Polar residues" evidence="7">
    <location>
        <begin position="1316"/>
        <end position="1327"/>
    </location>
</feature>
<feature type="compositionally biased region" description="Polar residues" evidence="7">
    <location>
        <begin position="1441"/>
        <end position="1470"/>
    </location>
</feature>
<name>A0A9W6U2A9_9STRA</name>